<dbReference type="InterPro" id="IPR004147">
    <property type="entry name" value="ABC1_dom"/>
</dbReference>
<evidence type="ECO:0000256" key="9">
    <source>
        <dbReference type="ARBA" id="ARBA00023211"/>
    </source>
</evidence>
<evidence type="ECO:0000256" key="3">
    <source>
        <dbReference type="ARBA" id="ARBA00009670"/>
    </source>
</evidence>
<keyword evidence="9" id="KW-0464">Manganese</keyword>
<organism evidence="13 14">
    <name type="scientific">Brassica napus</name>
    <name type="common">Rape</name>
    <dbReference type="NCBI Taxonomy" id="3708"/>
    <lineage>
        <taxon>Eukaryota</taxon>
        <taxon>Viridiplantae</taxon>
        <taxon>Streptophyta</taxon>
        <taxon>Embryophyta</taxon>
        <taxon>Tracheophyta</taxon>
        <taxon>Spermatophyta</taxon>
        <taxon>Magnoliopsida</taxon>
        <taxon>eudicotyledons</taxon>
        <taxon>Gunneridae</taxon>
        <taxon>Pentapetalae</taxon>
        <taxon>rosids</taxon>
        <taxon>malvids</taxon>
        <taxon>Brassicales</taxon>
        <taxon>Brassicaceae</taxon>
        <taxon>Brassiceae</taxon>
        <taxon>Brassica</taxon>
    </lineage>
</organism>
<evidence type="ECO:0000259" key="12">
    <source>
        <dbReference type="PROSITE" id="PS51746"/>
    </source>
</evidence>
<evidence type="ECO:0000313" key="13">
    <source>
        <dbReference type="EMBL" id="KAH0900061.1"/>
    </source>
</evidence>
<dbReference type="PROSITE" id="PS01032">
    <property type="entry name" value="PPM_1"/>
    <property type="match status" value="1"/>
</dbReference>
<dbReference type="Gene3D" id="3.60.40.10">
    <property type="entry name" value="PPM-type phosphatase domain"/>
    <property type="match status" value="1"/>
</dbReference>
<feature type="compositionally biased region" description="Low complexity" evidence="11">
    <location>
        <begin position="1335"/>
        <end position="1345"/>
    </location>
</feature>
<feature type="domain" description="PPM-type phosphatase" evidence="12">
    <location>
        <begin position="1077"/>
        <end position="1324"/>
    </location>
</feature>
<dbReference type="Pfam" id="PF07059">
    <property type="entry name" value="EDR2_C"/>
    <property type="match status" value="1"/>
</dbReference>
<gene>
    <name evidence="13" type="ORF">HID58_049629</name>
</gene>
<feature type="region of interest" description="Disordered" evidence="11">
    <location>
        <begin position="1"/>
        <end position="26"/>
    </location>
</feature>
<dbReference type="SMART" id="SM00332">
    <property type="entry name" value="PP2Cc"/>
    <property type="match status" value="1"/>
</dbReference>
<dbReference type="InterPro" id="IPR000222">
    <property type="entry name" value="PP2C_BS"/>
</dbReference>
<accession>A0ABQ8B5I2</accession>
<evidence type="ECO:0000256" key="11">
    <source>
        <dbReference type="SAM" id="MobiDB-lite"/>
    </source>
</evidence>
<evidence type="ECO:0000256" key="4">
    <source>
        <dbReference type="ARBA" id="ARBA00013081"/>
    </source>
</evidence>
<dbReference type="InterPro" id="IPR001932">
    <property type="entry name" value="PPM-type_phosphatase-like_dom"/>
</dbReference>
<keyword evidence="8 10" id="KW-0904">Protein phosphatase</keyword>
<dbReference type="Proteomes" id="UP000824890">
    <property type="component" value="Unassembled WGS sequence"/>
</dbReference>
<feature type="region of interest" description="Disordered" evidence="11">
    <location>
        <begin position="1333"/>
        <end position="1429"/>
    </location>
</feature>
<keyword evidence="6 10" id="KW-0378">Hydrolase</keyword>
<comment type="caution">
    <text evidence="13">The sequence shown here is derived from an EMBL/GenBank/DDBJ whole genome shotgun (WGS) entry which is preliminary data.</text>
</comment>
<dbReference type="Pfam" id="PF03109">
    <property type="entry name" value="ABC1"/>
    <property type="match status" value="1"/>
</dbReference>
<dbReference type="PANTHER" id="PTHR10566">
    <property type="entry name" value="CHAPERONE-ACTIVITY OF BC1 COMPLEX CABC1 -RELATED"/>
    <property type="match status" value="1"/>
</dbReference>
<evidence type="ECO:0000313" key="14">
    <source>
        <dbReference type="Proteomes" id="UP000824890"/>
    </source>
</evidence>
<dbReference type="SUPFAM" id="SSF56112">
    <property type="entry name" value="Protein kinase-like (PK-like)"/>
    <property type="match status" value="1"/>
</dbReference>
<evidence type="ECO:0000256" key="7">
    <source>
        <dbReference type="ARBA" id="ARBA00022842"/>
    </source>
</evidence>
<evidence type="ECO:0000256" key="2">
    <source>
        <dbReference type="ARBA" id="ARBA00001946"/>
    </source>
</evidence>
<evidence type="ECO:0000256" key="8">
    <source>
        <dbReference type="ARBA" id="ARBA00022912"/>
    </source>
</evidence>
<keyword evidence="14" id="KW-1185">Reference proteome</keyword>
<dbReference type="PANTHER" id="PTHR10566:SF124">
    <property type="entry name" value="PROTEIN KINASE SUPERFAMILY PROTEIN"/>
    <property type="match status" value="1"/>
</dbReference>
<dbReference type="EMBL" id="JAGKQM010000012">
    <property type="protein sequence ID" value="KAH0900061.1"/>
    <property type="molecule type" value="Genomic_DNA"/>
</dbReference>
<dbReference type="SMART" id="SM00331">
    <property type="entry name" value="PP2C_SIG"/>
    <property type="match status" value="1"/>
</dbReference>
<dbReference type="SUPFAM" id="SSF81606">
    <property type="entry name" value="PP2C-like"/>
    <property type="match status" value="1"/>
</dbReference>
<name>A0ABQ8B5I2_BRANA</name>
<dbReference type="PROSITE" id="PS51746">
    <property type="entry name" value="PPM_2"/>
    <property type="match status" value="1"/>
</dbReference>
<evidence type="ECO:0000256" key="1">
    <source>
        <dbReference type="ARBA" id="ARBA00001936"/>
    </source>
</evidence>
<dbReference type="Pfam" id="PF00481">
    <property type="entry name" value="PP2C"/>
    <property type="match status" value="1"/>
</dbReference>
<keyword evidence="7" id="KW-0460">Magnesium</keyword>
<comment type="cofactor">
    <cofactor evidence="2">
        <name>Mg(2+)</name>
        <dbReference type="ChEBI" id="CHEBI:18420"/>
    </cofactor>
</comment>
<comment type="cofactor">
    <cofactor evidence="1">
        <name>Mn(2+)</name>
        <dbReference type="ChEBI" id="CHEBI:29035"/>
    </cofactor>
</comment>
<proteinExistence type="inferred from homology"/>
<comment type="similarity">
    <text evidence="10">Belongs to the PP2C family.</text>
</comment>
<keyword evidence="5" id="KW-0479">Metal-binding</keyword>
<sequence>MMRHIMNQTESSAGTNNTKLAVTGSTSAVPEWTTETINGGSFRQVDLHIGTNGWASPPGNVFSLRSSNYFTNKQKSPGGDYLLSPAGVDWLKSTTKLDNIMSRPDNRVAHALREAQSQNSFIFAVNFEVSGKEHYHMLVSQVVKGPWVVKAAAGQFGAFLVGKTVKCNYHKGSNYFEVDVDTGSSAIMSAVVRLLLGYTKSFVVDVGLVIEAQTEDELPERLIGAVRLCHMDLSSAFVVGEQTLEPCGMLGSVEASHPRRGHELNPMRNVVAVALRHRRRVSLLQRIEETVIIARTSSFSVRILSTLCFVIPWLFKLTISEVFTVTFDRSANACVSSCYEKPIVFKLGGYISRGRDNELSRRANKWISPFNLQHRMYSTEFTSVHGGRPTAEYAKLRRESLESEFGQALGTYSTKSFSAAYRFGPFLALYRAAIISFHVVKLAFWQLFVRDMRKRAVKLGQALSTRPDILPSIYCQELSKLQDQIPPFPTSVAMRCIEEQLGAPVSKLFADISPKPVAAASLGQVYKGHLHSGQLVAIKVQRPGMSILLTRDALLFHMIGGQLKRFAKARKDLLVAVNEMVRHMFEEIDYIREAKNAERFASLYSFDSGNDQIGDNAGARIMSRNHRAENIKVPKIHWNFTRTAVLTMEWVDGIKLTDEITLRRASLDRRDLIDQGLSCSLKQLLEVGFFHADPHPGNLVATKKGSLVYFDFGMMGNIPRHYRVGLIQILVHFVNRDSLSLANDFLSLGFLPEGVDIQAVSNALRSSFGSSTKISQDFQGVMEQLYDVMYEFNFSLPPDYALVIRSLGSLEGTAKILDPEFKVIESAYPFVIGRLLADPSPDMRKILRELVICNDGSIRWNRLERLVAAISEQASATSGESPEDKTLKKSSELMKSFDMNSVVSATEDLLMFILSEKGQRVRVFLLQDIIRVVDIFLEDEAFDLNMKKKKQTINLREERTMKRVSNGFKGLSEAVKLAPGMWTAMLLRMSRKPEVHSYALDIVYALSSHFGHKVPHTFWIIFSKLLHRNKLSFEIFAKPKKKRKMGYAELVQSYSNKMRVVEAPASGGGLSENGKFSYGYASSAGKRSSMEDFFETRIDGIDGEIVGLFGVFDGHGGARAAEYLKRHLFSNLITHPKFISDTKSAIADAYNHTDSELLESENSHTRDDAGSTASTAILVGDRLLVANVGDSRAVICRAGNAFAVSRDHKPDQSDERERIENAGGFVMWAGTWRVGGVLAVSRSFGDRLLKQYVIADPEIQEEKIDDSLEFLILASDGLWDVFSNEEAVAVVKEVEEPEESTKKLVGEAIKRGSADNITCVVVRFLESKTANIKGSDISSTHSSSSQEANQGEAAVRNDSDHKMSTKQTNQNHNAAHLDCNAEVEARSDDSGRISSNQKPVENTAAGSSVSSEQSGSAGENNQPGQGDITIHNSLDRTFAIQKPTAAHSDSTTSKASGSSEDLKDVSADVISRVCFGSSFFKGKEIISMINDLHVSLTLNTFTSSIHAKERETECVEAHKKDLLQLICVAAMESVCQRWTMGCFLQRAVAVVKEVEDPEESTKKLTANIKASGISSTHSSSSQKEIKGKPQLELTLTTVHNSLDRTVDNQKAVEAKAIAAAHTTSSEQSGSIGEKN</sequence>
<comment type="similarity">
    <text evidence="3">Belongs to the protein kinase superfamily. ADCK protein kinase family.</text>
</comment>
<evidence type="ECO:0000256" key="6">
    <source>
        <dbReference type="ARBA" id="ARBA00022801"/>
    </source>
</evidence>
<feature type="compositionally biased region" description="Low complexity" evidence="11">
    <location>
        <begin position="1404"/>
        <end position="1418"/>
    </location>
</feature>
<dbReference type="CDD" id="cd05121">
    <property type="entry name" value="ABC1_ADCK3-like"/>
    <property type="match status" value="1"/>
</dbReference>
<dbReference type="InterPro" id="IPR050154">
    <property type="entry name" value="UbiB_kinase"/>
</dbReference>
<dbReference type="InterPro" id="IPR011009">
    <property type="entry name" value="Kinase-like_dom_sf"/>
</dbReference>
<protein>
    <recommendedName>
        <fullName evidence="4">protein-serine/threonine phosphatase</fullName>
        <ecNumber evidence="4">3.1.3.16</ecNumber>
    </recommendedName>
</protein>
<dbReference type="InterPro" id="IPR009769">
    <property type="entry name" value="EDR2_C"/>
</dbReference>
<reference evidence="13 14" key="1">
    <citation type="submission" date="2021-05" db="EMBL/GenBank/DDBJ databases">
        <title>Genome Assembly of Synthetic Allotetraploid Brassica napus Reveals Homoeologous Exchanges between Subgenomes.</title>
        <authorList>
            <person name="Davis J.T."/>
        </authorList>
    </citation>
    <scope>NUCLEOTIDE SEQUENCE [LARGE SCALE GENOMIC DNA]</scope>
    <source>
        <strain evidence="14">cv. Da-Ae</strain>
        <tissue evidence="13">Seedling</tissue>
    </source>
</reference>
<dbReference type="EC" id="3.1.3.16" evidence="4"/>
<evidence type="ECO:0000256" key="5">
    <source>
        <dbReference type="ARBA" id="ARBA00022723"/>
    </source>
</evidence>
<dbReference type="CDD" id="cd00143">
    <property type="entry name" value="PP2Cc"/>
    <property type="match status" value="1"/>
</dbReference>
<dbReference type="InterPro" id="IPR036457">
    <property type="entry name" value="PPM-type-like_dom_sf"/>
</dbReference>
<evidence type="ECO:0000256" key="10">
    <source>
        <dbReference type="RuleBase" id="RU003465"/>
    </source>
</evidence>